<dbReference type="EMBL" id="SMOL01000553">
    <property type="protein sequence ID" value="KAB2607970.1"/>
    <property type="molecule type" value="Genomic_DNA"/>
</dbReference>
<reference evidence="2" key="2">
    <citation type="submission" date="2019-10" db="EMBL/GenBank/DDBJ databases">
        <title>A de novo genome assembly of a pear dwarfing rootstock.</title>
        <authorList>
            <person name="Wang F."/>
            <person name="Wang J."/>
            <person name="Li S."/>
            <person name="Zhang Y."/>
            <person name="Fang M."/>
            <person name="Ma L."/>
            <person name="Zhao Y."/>
            <person name="Jiang S."/>
        </authorList>
    </citation>
    <scope>NUCLEOTIDE SEQUENCE [LARGE SCALE GENOMIC DNA]</scope>
</reference>
<proteinExistence type="predicted"/>
<dbReference type="Proteomes" id="UP000327157">
    <property type="component" value="Chromosome 14"/>
</dbReference>
<protein>
    <submittedName>
        <fullName evidence="1">Uncharacterized protein</fullName>
    </submittedName>
</protein>
<accession>A0A5N5G2Q4</accession>
<sequence>MDYGMLQYLNANGSNNNVLGNLPYDGSIRDPETDTIGLPYGLFGNSSGGRDGGGQFGSSNNGGDVGVPYDVYKTYAQKSATAGS</sequence>
<name>A0A5N5G2Q4_9ROSA</name>
<reference evidence="1 2" key="3">
    <citation type="submission" date="2019-11" db="EMBL/GenBank/DDBJ databases">
        <title>A de novo genome assembly of a pear dwarfing rootstock.</title>
        <authorList>
            <person name="Wang F."/>
            <person name="Wang J."/>
            <person name="Li S."/>
            <person name="Zhang Y."/>
            <person name="Fang M."/>
            <person name="Ma L."/>
            <person name="Zhao Y."/>
            <person name="Jiang S."/>
        </authorList>
    </citation>
    <scope>NUCLEOTIDE SEQUENCE [LARGE SCALE GENOMIC DNA]</scope>
    <source>
        <strain evidence="1">S2</strain>
        <tissue evidence="1">Leaf</tissue>
    </source>
</reference>
<keyword evidence="2" id="KW-1185">Reference proteome</keyword>
<gene>
    <name evidence="1" type="ORF">D8674_011138</name>
</gene>
<evidence type="ECO:0000313" key="2">
    <source>
        <dbReference type="Proteomes" id="UP000327157"/>
    </source>
</evidence>
<dbReference type="AlphaFoldDB" id="A0A5N5G2Q4"/>
<evidence type="ECO:0000313" key="1">
    <source>
        <dbReference type="EMBL" id="KAB2607970.1"/>
    </source>
</evidence>
<comment type="caution">
    <text evidence="1">The sequence shown here is derived from an EMBL/GenBank/DDBJ whole genome shotgun (WGS) entry which is preliminary data.</text>
</comment>
<organism evidence="1 2">
    <name type="scientific">Pyrus ussuriensis x Pyrus communis</name>
    <dbReference type="NCBI Taxonomy" id="2448454"/>
    <lineage>
        <taxon>Eukaryota</taxon>
        <taxon>Viridiplantae</taxon>
        <taxon>Streptophyta</taxon>
        <taxon>Embryophyta</taxon>
        <taxon>Tracheophyta</taxon>
        <taxon>Spermatophyta</taxon>
        <taxon>Magnoliopsida</taxon>
        <taxon>eudicotyledons</taxon>
        <taxon>Gunneridae</taxon>
        <taxon>Pentapetalae</taxon>
        <taxon>rosids</taxon>
        <taxon>fabids</taxon>
        <taxon>Rosales</taxon>
        <taxon>Rosaceae</taxon>
        <taxon>Amygdaloideae</taxon>
        <taxon>Maleae</taxon>
        <taxon>Pyrus</taxon>
    </lineage>
</organism>
<reference evidence="1 2" key="1">
    <citation type="submission" date="2019-09" db="EMBL/GenBank/DDBJ databases">
        <authorList>
            <person name="Ou C."/>
        </authorList>
    </citation>
    <scope>NUCLEOTIDE SEQUENCE [LARGE SCALE GENOMIC DNA]</scope>
    <source>
        <strain evidence="1">S2</strain>
        <tissue evidence="1">Leaf</tissue>
    </source>
</reference>